<evidence type="ECO:0000256" key="1">
    <source>
        <dbReference type="ARBA" id="ARBA00038376"/>
    </source>
</evidence>
<protein>
    <recommendedName>
        <fullName evidence="2">NAD(P)-binding domain-containing protein</fullName>
    </recommendedName>
</protein>
<dbReference type="GeneID" id="64974878"/>
<reference evidence="3" key="2">
    <citation type="submission" date="2021-02" db="EMBL/GenBank/DDBJ databases">
        <title>Aspergillus puulaauensis MK2 genome sequence.</title>
        <authorList>
            <person name="Futagami T."/>
            <person name="Mori K."/>
            <person name="Kadooka C."/>
            <person name="Tanaka T."/>
        </authorList>
    </citation>
    <scope>NUCLEOTIDE SEQUENCE</scope>
    <source>
        <strain evidence="3">MK2</strain>
    </source>
</reference>
<dbReference type="InterPro" id="IPR036291">
    <property type="entry name" value="NAD(P)-bd_dom_sf"/>
</dbReference>
<organism evidence="3 4">
    <name type="scientific">Aspergillus puulaauensis</name>
    <dbReference type="NCBI Taxonomy" id="1220207"/>
    <lineage>
        <taxon>Eukaryota</taxon>
        <taxon>Fungi</taxon>
        <taxon>Dikarya</taxon>
        <taxon>Ascomycota</taxon>
        <taxon>Pezizomycotina</taxon>
        <taxon>Eurotiomycetes</taxon>
        <taxon>Eurotiomycetidae</taxon>
        <taxon>Eurotiales</taxon>
        <taxon>Aspergillaceae</taxon>
        <taxon>Aspergillus</taxon>
    </lineage>
</organism>
<dbReference type="PANTHER" id="PTHR43355:SF2">
    <property type="entry name" value="FLAVIN REDUCTASE (NADPH)"/>
    <property type="match status" value="1"/>
</dbReference>
<dbReference type="Pfam" id="PF13460">
    <property type="entry name" value="NAD_binding_10"/>
    <property type="match status" value="1"/>
</dbReference>
<dbReference type="EMBL" id="AP024446">
    <property type="protein sequence ID" value="BCS24873.1"/>
    <property type="molecule type" value="Genomic_DNA"/>
</dbReference>
<dbReference type="InterPro" id="IPR051606">
    <property type="entry name" value="Polyketide_Oxido-like"/>
</dbReference>
<accession>A0A7R7XQ28</accession>
<feature type="domain" description="NAD(P)-binding" evidence="2">
    <location>
        <begin position="12"/>
        <end position="243"/>
    </location>
</feature>
<keyword evidence="4" id="KW-1185">Reference proteome</keyword>
<evidence type="ECO:0000313" key="4">
    <source>
        <dbReference type="Proteomes" id="UP000654913"/>
    </source>
</evidence>
<evidence type="ECO:0000259" key="2">
    <source>
        <dbReference type="Pfam" id="PF13460"/>
    </source>
</evidence>
<dbReference type="GO" id="GO:0042602">
    <property type="term" value="F:riboflavin reductase (NADPH) activity"/>
    <property type="evidence" value="ECO:0007669"/>
    <property type="project" value="TreeGrafter"/>
</dbReference>
<dbReference type="AlphaFoldDB" id="A0A7R7XQ28"/>
<evidence type="ECO:0000313" key="3">
    <source>
        <dbReference type="EMBL" id="BCS24873.1"/>
    </source>
</evidence>
<dbReference type="SUPFAM" id="SSF51735">
    <property type="entry name" value="NAD(P)-binding Rossmann-fold domains"/>
    <property type="match status" value="1"/>
</dbReference>
<dbReference type="KEGG" id="apuu:APUU_41317A"/>
<dbReference type="PANTHER" id="PTHR43355">
    <property type="entry name" value="FLAVIN REDUCTASE (NADPH)"/>
    <property type="match status" value="1"/>
</dbReference>
<dbReference type="InterPro" id="IPR016040">
    <property type="entry name" value="NAD(P)-bd_dom"/>
</dbReference>
<name>A0A7R7XQ28_9EURO</name>
<reference evidence="3" key="1">
    <citation type="submission" date="2021-01" db="EMBL/GenBank/DDBJ databases">
        <authorList>
            <consortium name="Aspergillus puulaauensis MK2 genome sequencing consortium"/>
            <person name="Kazuki M."/>
            <person name="Futagami T."/>
        </authorList>
    </citation>
    <scope>NUCLEOTIDE SEQUENCE</scope>
    <source>
        <strain evidence="3">MK2</strain>
    </source>
</reference>
<comment type="similarity">
    <text evidence="1">Belongs to the avfA family.</text>
</comment>
<dbReference type="GO" id="GO:0004074">
    <property type="term" value="F:biliverdin reductase [NAD(P)H] activity"/>
    <property type="evidence" value="ECO:0007669"/>
    <property type="project" value="TreeGrafter"/>
</dbReference>
<dbReference type="PROSITE" id="PS51257">
    <property type="entry name" value="PROKAR_LIPOPROTEIN"/>
    <property type="match status" value="1"/>
</dbReference>
<dbReference type="OrthoDB" id="63935at2759"/>
<proteinExistence type="inferred from homology"/>
<sequence length="261" mass="27816">MSQPKPTIAFFGATGGSTISCLAPALEAGYRCAALARTPSKLRDLLTQRGMPESTITANLTIVSGTATELEPVKQTIQMGNPGSEIADIIVCGIGGKLLFTNPLAPTLDNPTICQDAMRTIITAVDEINNSGSSGNTEQNKPLLIALSTTGISDIQRDLPIAMIPMYHWMLKVPHEDKRVMEKVIVDNGKNVLGGYVIVRPSLLTDGAGVGDPSKIRVGLETSPAVGYTISREDVGRWVFEYLVQKGGESRYIGEAVTITT</sequence>
<dbReference type="Proteomes" id="UP000654913">
    <property type="component" value="Chromosome 4"/>
</dbReference>
<gene>
    <name evidence="3" type="ORF">APUU_41317A</name>
</gene>
<dbReference type="RefSeq" id="XP_041557067.1">
    <property type="nucleotide sequence ID" value="XM_041704487.1"/>
</dbReference>
<dbReference type="Gene3D" id="3.40.50.720">
    <property type="entry name" value="NAD(P)-binding Rossmann-like Domain"/>
    <property type="match status" value="1"/>
</dbReference>